<dbReference type="SMART" id="SM00387">
    <property type="entry name" value="HATPase_c"/>
    <property type="match status" value="1"/>
</dbReference>
<dbReference type="InterPro" id="IPR003661">
    <property type="entry name" value="HisK_dim/P_dom"/>
</dbReference>
<dbReference type="InterPro" id="IPR000014">
    <property type="entry name" value="PAS"/>
</dbReference>
<keyword evidence="11" id="KW-1185">Reference proteome</keyword>
<keyword evidence="7" id="KW-0812">Transmembrane</keyword>
<keyword evidence="3" id="KW-0597">Phosphoprotein</keyword>
<dbReference type="SUPFAM" id="SSF55785">
    <property type="entry name" value="PYP-like sensor domain (PAS domain)"/>
    <property type="match status" value="1"/>
</dbReference>
<keyword evidence="7" id="KW-1133">Transmembrane helix</keyword>
<dbReference type="CDD" id="cd00082">
    <property type="entry name" value="HisKA"/>
    <property type="match status" value="1"/>
</dbReference>
<reference evidence="10 11" key="1">
    <citation type="submission" date="2010-12" db="EMBL/GenBank/DDBJ databases">
        <title>Complete sequence of Desulfurispirillum indicum S5.</title>
        <authorList>
            <consortium name="US DOE Joint Genome Institute"/>
            <person name="Lucas S."/>
            <person name="Copeland A."/>
            <person name="Lapidus A."/>
            <person name="Cheng J.-F."/>
            <person name="Goodwin L."/>
            <person name="Pitluck S."/>
            <person name="Chertkov O."/>
            <person name="Held B."/>
            <person name="Detter J.C."/>
            <person name="Han C."/>
            <person name="Tapia R."/>
            <person name="Land M."/>
            <person name="Hauser L."/>
            <person name="Kyrpides N."/>
            <person name="Ivanova N."/>
            <person name="Mikhailova N."/>
            <person name="Haggblom M."/>
            <person name="Rauschenbach I."/>
            <person name="Bini E."/>
            <person name="Woyke T."/>
        </authorList>
    </citation>
    <scope>NUCLEOTIDE SEQUENCE [LARGE SCALE GENOMIC DNA]</scope>
    <source>
        <strain evidence="11">ATCC BAA-1389 / DSM 22839 / S5</strain>
    </source>
</reference>
<dbReference type="AlphaFoldDB" id="E6W5U4"/>
<proteinExistence type="predicted"/>
<dbReference type="STRING" id="653733.Selin_2516"/>
<dbReference type="RefSeq" id="WP_013507099.1">
    <property type="nucleotide sequence ID" value="NC_014836.1"/>
</dbReference>
<protein>
    <recommendedName>
        <fullName evidence="2">histidine kinase</fullName>
        <ecNumber evidence="2">2.7.13.3</ecNumber>
    </recommendedName>
</protein>
<dbReference type="PANTHER" id="PTHR43711:SF26">
    <property type="entry name" value="SENSOR HISTIDINE KINASE RCSC"/>
    <property type="match status" value="1"/>
</dbReference>
<dbReference type="OrthoDB" id="9810730at2"/>
<dbReference type="Gene3D" id="1.10.287.130">
    <property type="match status" value="1"/>
</dbReference>
<dbReference type="InterPro" id="IPR050736">
    <property type="entry name" value="Sensor_HK_Regulatory"/>
</dbReference>
<comment type="catalytic activity">
    <reaction evidence="1">
        <text>ATP + protein L-histidine = ADP + protein N-phospho-L-histidine.</text>
        <dbReference type="EC" id="2.7.13.3"/>
    </reaction>
</comment>
<dbReference type="Proteomes" id="UP000002572">
    <property type="component" value="Chromosome"/>
</dbReference>
<dbReference type="CDD" id="cd12915">
    <property type="entry name" value="PDC2_DGC_like"/>
    <property type="match status" value="1"/>
</dbReference>
<dbReference type="EC" id="2.7.13.3" evidence="2"/>
<dbReference type="Gene3D" id="3.30.565.10">
    <property type="entry name" value="Histidine kinase-like ATPase, C-terminal domain"/>
    <property type="match status" value="1"/>
</dbReference>
<keyword evidence="7" id="KW-0472">Membrane</keyword>
<evidence type="ECO:0000259" key="8">
    <source>
        <dbReference type="PROSITE" id="PS50109"/>
    </source>
</evidence>
<evidence type="ECO:0000256" key="2">
    <source>
        <dbReference type="ARBA" id="ARBA00012438"/>
    </source>
</evidence>
<evidence type="ECO:0000259" key="9">
    <source>
        <dbReference type="PROSITE" id="PS50112"/>
    </source>
</evidence>
<keyword evidence="5" id="KW-0418">Kinase</keyword>
<dbReference type="Gene3D" id="3.30.450.20">
    <property type="entry name" value="PAS domain"/>
    <property type="match status" value="3"/>
</dbReference>
<evidence type="ECO:0000256" key="4">
    <source>
        <dbReference type="ARBA" id="ARBA00022679"/>
    </source>
</evidence>
<feature type="transmembrane region" description="Helical" evidence="7">
    <location>
        <begin position="292"/>
        <end position="313"/>
    </location>
</feature>
<dbReference type="eggNOG" id="COG2205">
    <property type="taxonomic scope" value="Bacteria"/>
</dbReference>
<feature type="domain" description="PAS" evidence="9">
    <location>
        <begin position="329"/>
        <end position="366"/>
    </location>
</feature>
<dbReference type="Pfam" id="PF02518">
    <property type="entry name" value="HATPase_c"/>
    <property type="match status" value="1"/>
</dbReference>
<dbReference type="PROSITE" id="PS50109">
    <property type="entry name" value="HIS_KIN"/>
    <property type="match status" value="1"/>
</dbReference>
<dbReference type="SMART" id="SM00388">
    <property type="entry name" value="HisKA"/>
    <property type="match status" value="1"/>
</dbReference>
<keyword evidence="4" id="KW-0808">Transferase</keyword>
<dbReference type="CDD" id="cd12914">
    <property type="entry name" value="PDC1_DGC_like"/>
    <property type="match status" value="1"/>
</dbReference>
<dbReference type="InterPro" id="IPR005467">
    <property type="entry name" value="His_kinase_dom"/>
</dbReference>
<dbReference type="InterPro" id="IPR054327">
    <property type="entry name" value="His-kinase-like_sensor"/>
</dbReference>
<evidence type="ECO:0000256" key="1">
    <source>
        <dbReference type="ARBA" id="ARBA00000085"/>
    </source>
</evidence>
<dbReference type="InterPro" id="IPR036890">
    <property type="entry name" value="HATPase_C_sf"/>
</dbReference>
<dbReference type="SUPFAM" id="SSF47384">
    <property type="entry name" value="Homodimeric domain of signal transducing histidine kinase"/>
    <property type="match status" value="1"/>
</dbReference>
<feature type="transmembrane region" description="Helical" evidence="7">
    <location>
        <begin position="12"/>
        <end position="34"/>
    </location>
</feature>
<gene>
    <name evidence="10" type="ordered locus">Selin_2516</name>
</gene>
<accession>E6W5U4</accession>
<evidence type="ECO:0000313" key="10">
    <source>
        <dbReference type="EMBL" id="ADU67229.1"/>
    </source>
</evidence>
<dbReference type="PANTHER" id="PTHR43711">
    <property type="entry name" value="TWO-COMPONENT HISTIDINE KINASE"/>
    <property type="match status" value="1"/>
</dbReference>
<dbReference type="InterPro" id="IPR036097">
    <property type="entry name" value="HisK_dim/P_sf"/>
</dbReference>
<evidence type="ECO:0000256" key="3">
    <source>
        <dbReference type="ARBA" id="ARBA00022553"/>
    </source>
</evidence>
<dbReference type="CDD" id="cd00075">
    <property type="entry name" value="HATPase"/>
    <property type="match status" value="1"/>
</dbReference>
<organism evidence="10 11">
    <name type="scientific">Desulfurispirillum indicum (strain ATCC BAA-1389 / DSM 22839 / S5)</name>
    <dbReference type="NCBI Taxonomy" id="653733"/>
    <lineage>
        <taxon>Bacteria</taxon>
        <taxon>Pseudomonadati</taxon>
        <taxon>Chrysiogenota</taxon>
        <taxon>Chrysiogenia</taxon>
        <taxon>Chrysiogenales</taxon>
        <taxon>Chrysiogenaceae</taxon>
        <taxon>Desulfurispirillum</taxon>
    </lineage>
</organism>
<keyword evidence="6" id="KW-0902">Two-component regulatory system</keyword>
<dbReference type="PROSITE" id="PS50112">
    <property type="entry name" value="PAS"/>
    <property type="match status" value="1"/>
</dbReference>
<evidence type="ECO:0000256" key="5">
    <source>
        <dbReference type="ARBA" id="ARBA00022777"/>
    </source>
</evidence>
<evidence type="ECO:0000313" key="11">
    <source>
        <dbReference type="Proteomes" id="UP000002572"/>
    </source>
</evidence>
<name>E6W5U4_DESIS</name>
<dbReference type="SUPFAM" id="SSF55874">
    <property type="entry name" value="ATPase domain of HSP90 chaperone/DNA topoisomerase II/histidine kinase"/>
    <property type="match status" value="1"/>
</dbReference>
<dbReference type="PRINTS" id="PR00344">
    <property type="entry name" value="BCTRLSENSOR"/>
</dbReference>
<dbReference type="GO" id="GO:0000155">
    <property type="term" value="F:phosphorelay sensor kinase activity"/>
    <property type="evidence" value="ECO:0007669"/>
    <property type="project" value="InterPro"/>
</dbReference>
<dbReference type="InterPro" id="IPR003594">
    <property type="entry name" value="HATPase_dom"/>
</dbReference>
<dbReference type="Pfam" id="PF22588">
    <property type="entry name" value="dCache_1_like"/>
    <property type="match status" value="1"/>
</dbReference>
<sequence>MKRSIGNSLPLKLIIMVFCILSIAILWATGLWHITNSRSQSLQQVKQNLDNLTFAQEKYVKLTIGSIDMIIRETLHALSTEDLLDNTDSGRQRLQSVIERIPEVSGISVIAPSGQISLIAWRNQEHPRPDLDALDRTYFTIHSDPGHGLYIGTPLRSKLCGQWFIPISRAQHTEDHLDFVVMAAIDSQVFQQYFESLNIGRTGTMALWRKPHGEALLHHPFREELQGIAMENNPVFLDNRWYHNPHDSFLCQFPDRQDTCYVSYRTVEQLPLVVSTTMQAEEYLAQWHQDRLLTIAIMVLLSAVLGGFGLYILRQLSLQEKTEKALRASRNNFEMLLDSMDAIIYVSDIRTHELIYLNQMARKLYGDVIGEKCWKYIQENQQQPCPFCRYHLLVDENGQPNGENIVWENQTPSTGQWFQRRDRSIHWSDGRVVHLQIANDITELKEAEAQIRANLEEERSINKMKNTFIQTVSHEFRTPLAGIMGSAEILERYFERISEEQRAQHLLSIRNGVKRMVAILEDVLILGSLDSGQTAFNPQPLNLVSLCHTIVTEMQQIYRDREIHIDAGQIPNNIDADAKLLRYIVTNLLSNALKYSPFEKPVHLQISQQHEEYIIVCVRDEGIGIPEDEQKNMFQSFYRCSNTEGIKGTGLGLIIVQKCVFLHGGTIEFTSKAGQGTSFYFYLPIHSRCHIPATP</sequence>
<evidence type="ECO:0000256" key="7">
    <source>
        <dbReference type="SAM" id="Phobius"/>
    </source>
</evidence>
<dbReference type="InterPro" id="IPR004358">
    <property type="entry name" value="Sig_transdc_His_kin-like_C"/>
</dbReference>
<evidence type="ECO:0000256" key="6">
    <source>
        <dbReference type="ARBA" id="ARBA00023012"/>
    </source>
</evidence>
<dbReference type="EMBL" id="CP002432">
    <property type="protein sequence ID" value="ADU67229.1"/>
    <property type="molecule type" value="Genomic_DNA"/>
</dbReference>
<dbReference type="FunFam" id="3.30.565.10:FF:000006">
    <property type="entry name" value="Sensor histidine kinase WalK"/>
    <property type="match status" value="1"/>
</dbReference>
<dbReference type="HOGENOM" id="CLU_396257_0_0_0"/>
<feature type="domain" description="Histidine kinase" evidence="8">
    <location>
        <begin position="471"/>
        <end position="687"/>
    </location>
</feature>
<dbReference type="InterPro" id="IPR035965">
    <property type="entry name" value="PAS-like_dom_sf"/>
</dbReference>
<dbReference type="InParanoid" id="E6W5U4"/>
<dbReference type="KEGG" id="din:Selin_2516"/>
<dbReference type="Pfam" id="PF00512">
    <property type="entry name" value="HisKA"/>
    <property type="match status" value="1"/>
</dbReference>